<reference evidence="1" key="1">
    <citation type="journal article" date="2015" name="Nature">
        <title>Complex archaea that bridge the gap between prokaryotes and eukaryotes.</title>
        <authorList>
            <person name="Spang A."/>
            <person name="Saw J.H."/>
            <person name="Jorgensen S.L."/>
            <person name="Zaremba-Niedzwiedzka K."/>
            <person name="Martijn J."/>
            <person name="Lind A.E."/>
            <person name="van Eijk R."/>
            <person name="Schleper C."/>
            <person name="Guy L."/>
            <person name="Ettema T.J."/>
        </authorList>
    </citation>
    <scope>NUCLEOTIDE SEQUENCE</scope>
</reference>
<comment type="caution">
    <text evidence="1">The sequence shown here is derived from an EMBL/GenBank/DDBJ whole genome shotgun (WGS) entry which is preliminary data.</text>
</comment>
<gene>
    <name evidence="1" type="ORF">LCGC14_2584680</name>
</gene>
<sequence length="22" mass="2516">MSTPTPLRARHPVEALWGGPWR</sequence>
<protein>
    <submittedName>
        <fullName evidence="1">Uncharacterized protein</fullName>
    </submittedName>
</protein>
<organism evidence="1">
    <name type="scientific">marine sediment metagenome</name>
    <dbReference type="NCBI Taxonomy" id="412755"/>
    <lineage>
        <taxon>unclassified sequences</taxon>
        <taxon>metagenomes</taxon>
        <taxon>ecological metagenomes</taxon>
    </lineage>
</organism>
<dbReference type="EMBL" id="LAZR01043236">
    <property type="protein sequence ID" value="KKL07575.1"/>
    <property type="molecule type" value="Genomic_DNA"/>
</dbReference>
<dbReference type="AlphaFoldDB" id="A0A0F9ADS5"/>
<evidence type="ECO:0000313" key="1">
    <source>
        <dbReference type="EMBL" id="KKL07575.1"/>
    </source>
</evidence>
<proteinExistence type="predicted"/>
<feature type="non-terminal residue" evidence="1">
    <location>
        <position position="22"/>
    </location>
</feature>
<name>A0A0F9ADS5_9ZZZZ</name>
<accession>A0A0F9ADS5</accession>